<keyword evidence="12" id="KW-1185">Reference proteome</keyword>
<dbReference type="NCBIfam" id="TIGR00229">
    <property type="entry name" value="sensory_box"/>
    <property type="match status" value="2"/>
</dbReference>
<dbReference type="InterPro" id="IPR001610">
    <property type="entry name" value="PAC"/>
</dbReference>
<dbReference type="Gene3D" id="3.30.450.20">
    <property type="entry name" value="PAS domain"/>
    <property type="match status" value="2"/>
</dbReference>
<feature type="domain" description="PAC" evidence="10">
    <location>
        <begin position="387"/>
        <end position="439"/>
    </location>
</feature>
<dbReference type="InterPro" id="IPR004358">
    <property type="entry name" value="Sig_transdc_His_kin-like_C"/>
</dbReference>
<dbReference type="PANTHER" id="PTHR43047">
    <property type="entry name" value="TWO-COMPONENT HISTIDINE PROTEIN KINASE"/>
    <property type="match status" value="1"/>
</dbReference>
<dbReference type="InterPro" id="IPR013655">
    <property type="entry name" value="PAS_fold_3"/>
</dbReference>
<feature type="transmembrane region" description="Helical" evidence="7">
    <location>
        <begin position="169"/>
        <end position="191"/>
    </location>
</feature>
<dbReference type="SMART" id="SM00091">
    <property type="entry name" value="PAS"/>
    <property type="match status" value="2"/>
</dbReference>
<organism evidence="11 12">
    <name type="scientific">Massilia agri</name>
    <dbReference type="NCBI Taxonomy" id="1886785"/>
    <lineage>
        <taxon>Bacteria</taxon>
        <taxon>Pseudomonadati</taxon>
        <taxon>Pseudomonadota</taxon>
        <taxon>Betaproteobacteria</taxon>
        <taxon>Burkholderiales</taxon>
        <taxon>Oxalobacteraceae</taxon>
        <taxon>Telluria group</taxon>
        <taxon>Massilia</taxon>
    </lineage>
</organism>
<evidence type="ECO:0000259" key="9">
    <source>
        <dbReference type="PROSITE" id="PS50110"/>
    </source>
</evidence>
<feature type="domain" description="PAC" evidence="10">
    <location>
        <begin position="513"/>
        <end position="565"/>
    </location>
</feature>
<feature type="modified residue" description="4-aspartylphosphate" evidence="6">
    <location>
        <position position="869"/>
    </location>
</feature>
<dbReference type="RefSeq" id="WP_258829730.1">
    <property type="nucleotide sequence ID" value="NZ_JANUHA010000017.1"/>
</dbReference>
<dbReference type="CDD" id="cd16922">
    <property type="entry name" value="HATPase_EvgS-ArcB-TorS-like"/>
    <property type="match status" value="1"/>
</dbReference>
<dbReference type="InterPro" id="IPR003594">
    <property type="entry name" value="HATPase_dom"/>
</dbReference>
<dbReference type="InterPro" id="IPR011006">
    <property type="entry name" value="CheY-like_superfamily"/>
</dbReference>
<feature type="transmembrane region" description="Helical" evidence="7">
    <location>
        <begin position="38"/>
        <end position="58"/>
    </location>
</feature>
<dbReference type="InterPro" id="IPR013656">
    <property type="entry name" value="PAS_4"/>
</dbReference>
<dbReference type="InterPro" id="IPR036890">
    <property type="entry name" value="HATPase_C_sf"/>
</dbReference>
<comment type="catalytic activity">
    <reaction evidence="1">
        <text>ATP + protein L-histidine = ADP + protein N-phospho-L-histidine.</text>
        <dbReference type="EC" id="2.7.13.3"/>
    </reaction>
</comment>
<dbReference type="InterPro" id="IPR033424">
    <property type="entry name" value="MASE4"/>
</dbReference>
<name>A0ABT2AR59_9BURK</name>
<proteinExistence type="predicted"/>
<dbReference type="PROSITE" id="PS50110">
    <property type="entry name" value="RESPONSE_REGULATORY"/>
    <property type="match status" value="1"/>
</dbReference>
<dbReference type="SUPFAM" id="SSF55874">
    <property type="entry name" value="ATPase domain of HSP90 chaperone/DNA topoisomerase II/histidine kinase"/>
    <property type="match status" value="1"/>
</dbReference>
<dbReference type="CDD" id="cd00130">
    <property type="entry name" value="PAS"/>
    <property type="match status" value="2"/>
</dbReference>
<gene>
    <name evidence="11" type="ORF">NX780_20500</name>
</gene>
<dbReference type="Gene3D" id="1.10.287.130">
    <property type="match status" value="1"/>
</dbReference>
<dbReference type="CDD" id="cd00082">
    <property type="entry name" value="HisKA"/>
    <property type="match status" value="1"/>
</dbReference>
<evidence type="ECO:0000313" key="11">
    <source>
        <dbReference type="EMBL" id="MCS0598727.1"/>
    </source>
</evidence>
<dbReference type="EC" id="2.7.13.3" evidence="2"/>
<feature type="transmembrane region" description="Helical" evidence="7">
    <location>
        <begin position="266"/>
        <end position="286"/>
    </location>
</feature>
<accession>A0ABT2AR59</accession>
<dbReference type="InterPro" id="IPR005467">
    <property type="entry name" value="His_kinase_dom"/>
</dbReference>
<feature type="transmembrane region" description="Helical" evidence="7">
    <location>
        <begin position="240"/>
        <end position="260"/>
    </location>
</feature>
<dbReference type="InterPro" id="IPR001789">
    <property type="entry name" value="Sig_transdc_resp-reg_receiver"/>
</dbReference>
<dbReference type="InterPro" id="IPR003661">
    <property type="entry name" value="HisK_dim/P_dom"/>
</dbReference>
<dbReference type="Pfam" id="PF17158">
    <property type="entry name" value="MASE4"/>
    <property type="match status" value="1"/>
</dbReference>
<protein>
    <recommendedName>
        <fullName evidence="2">histidine kinase</fullName>
        <ecNumber evidence="2">2.7.13.3</ecNumber>
    </recommendedName>
</protein>
<dbReference type="InterPro" id="IPR000700">
    <property type="entry name" value="PAS-assoc_C"/>
</dbReference>
<evidence type="ECO:0000256" key="2">
    <source>
        <dbReference type="ARBA" id="ARBA00012438"/>
    </source>
</evidence>
<dbReference type="PANTHER" id="PTHR43047:SF72">
    <property type="entry name" value="OSMOSENSING HISTIDINE PROTEIN KINASE SLN1"/>
    <property type="match status" value="1"/>
</dbReference>
<dbReference type="Pfam" id="PF00512">
    <property type="entry name" value="HisKA"/>
    <property type="match status" value="1"/>
</dbReference>
<evidence type="ECO:0000256" key="4">
    <source>
        <dbReference type="ARBA" id="ARBA00022679"/>
    </source>
</evidence>
<dbReference type="Pfam" id="PF08448">
    <property type="entry name" value="PAS_4"/>
    <property type="match status" value="1"/>
</dbReference>
<dbReference type="PROSITE" id="PS50109">
    <property type="entry name" value="HIS_KIN"/>
    <property type="match status" value="1"/>
</dbReference>
<reference evidence="11 12" key="1">
    <citation type="submission" date="2022-08" db="EMBL/GenBank/DDBJ databases">
        <title>Reclassification of Massilia species as members of the genera Telluria, Duganella, Pseudoduganella, Mokoshia gen. nov. and Zemynaea gen. nov. using orthogonal and non-orthogonal genome-based approaches.</title>
        <authorList>
            <person name="Bowman J.P."/>
        </authorList>
    </citation>
    <scope>NUCLEOTIDE SEQUENCE [LARGE SCALE GENOMIC DNA]</scope>
    <source>
        <strain evidence="11 12">JCM 31661</strain>
    </source>
</reference>
<dbReference type="Pfam" id="PF08447">
    <property type="entry name" value="PAS_3"/>
    <property type="match status" value="1"/>
</dbReference>
<dbReference type="CDD" id="cd17580">
    <property type="entry name" value="REC_2_DhkD-like"/>
    <property type="match status" value="1"/>
</dbReference>
<evidence type="ECO:0000259" key="8">
    <source>
        <dbReference type="PROSITE" id="PS50109"/>
    </source>
</evidence>
<dbReference type="PROSITE" id="PS50113">
    <property type="entry name" value="PAC"/>
    <property type="match status" value="2"/>
</dbReference>
<dbReference type="Pfam" id="PF00072">
    <property type="entry name" value="Response_reg"/>
    <property type="match status" value="1"/>
</dbReference>
<evidence type="ECO:0000259" key="10">
    <source>
        <dbReference type="PROSITE" id="PS50113"/>
    </source>
</evidence>
<dbReference type="Proteomes" id="UP001206572">
    <property type="component" value="Unassembled WGS sequence"/>
</dbReference>
<dbReference type="SUPFAM" id="SSF55785">
    <property type="entry name" value="PYP-like sensor domain (PAS domain)"/>
    <property type="match status" value="2"/>
</dbReference>
<sequence length="947" mass="103836">MNYTSELSGIARDRAASADSQAARTLFEYAAGPASVRLALIIVALSLGMFLALIPFASTPLAPAPWFIPLHQPVLAINDLITTTLLLGYFHLTRKHSILILACGYLYSAVMATVHLLSFPGVFTPTGLLGAGPQSTGYLHVFWHLGFPASVIAYSFLKQTDRRTGSPAWATALAVLLTLAIAAVLGTLATVGGDWLPQMLVDNRYSSVFNIGRYGQWFVTGLALAILFTRRSASTMDMWLVVVLSAWFFEIGLVSVFNAGRWDVGFYAGRAYGLVASSFVLIMLLVEHGRMYRDLAEAQATARTAARLQETQQVLSLALKAGRMGLFSWDLVKDRAWWSPELEQDILGLQPGELAPEPGALMRHVFVEDRERLRAQIRDCIGNKSECDVEFRLHDAQGRARWAFARGEAGYDEHGRATVVFGVISDITERRRGEAVAAEMEMHFHTLADELPEIAWMARPDGWIYWFNRRWYEYTGLPLSEAEGWGWQKVNDPALVPAIVARWQHSAATGEPYEMVIPLLGTDGRWRQFLSRAVALRNNDGQIIHWFGVNADITAQTEAEQVLKLADQRKDEFLATLAHELRNPLAPIRNAAALLTRMPGLPGNVERALAVIDRQSRHLARLVDDLLEVSRITQGKITLRKAEVSLVDCLSDALQAVEGALKAAGHEVLVHLPDDALYAHADSTRIAQCFLNLLNNAIKFTPHGGVISVSAERLPGKAKIAVSDSGIGIPPEHLQDIFGLFSQVTPALERSQGGLGIGLSLVKGFVELHGGSVEAASEGAGSGSTFTVYLPLIEQPALAPADLPRGSRDRRREAGPHPRRVLVVDDNRDAANSMAALLQAAGHQVREAHDGQEGLRLAFEFEPEVVLLDLGMPGMSGFEVARELRGRTTQPAPRIIAVTGWGQESDRRLTREAGFDFHLTKPVNHTELEMLLSLHPPAAEQAAPLRH</sequence>
<dbReference type="SMART" id="SM00086">
    <property type="entry name" value="PAC"/>
    <property type="match status" value="2"/>
</dbReference>
<feature type="domain" description="Response regulatory" evidence="9">
    <location>
        <begin position="820"/>
        <end position="936"/>
    </location>
</feature>
<dbReference type="SMART" id="SM00387">
    <property type="entry name" value="HATPase_c"/>
    <property type="match status" value="1"/>
</dbReference>
<feature type="transmembrane region" description="Helical" evidence="7">
    <location>
        <begin position="70"/>
        <end position="90"/>
    </location>
</feature>
<dbReference type="SUPFAM" id="SSF52172">
    <property type="entry name" value="CheY-like"/>
    <property type="match status" value="1"/>
</dbReference>
<dbReference type="SMART" id="SM00388">
    <property type="entry name" value="HisKA"/>
    <property type="match status" value="1"/>
</dbReference>
<feature type="transmembrane region" description="Helical" evidence="7">
    <location>
        <begin position="137"/>
        <end position="157"/>
    </location>
</feature>
<keyword evidence="7" id="KW-0472">Membrane</keyword>
<keyword evidence="5" id="KW-0418">Kinase</keyword>
<dbReference type="InterPro" id="IPR000014">
    <property type="entry name" value="PAS"/>
</dbReference>
<dbReference type="Gene3D" id="3.40.50.2300">
    <property type="match status" value="1"/>
</dbReference>
<evidence type="ECO:0000256" key="3">
    <source>
        <dbReference type="ARBA" id="ARBA00022553"/>
    </source>
</evidence>
<dbReference type="PRINTS" id="PR00344">
    <property type="entry name" value="BCTRLSENSOR"/>
</dbReference>
<evidence type="ECO:0000256" key="1">
    <source>
        <dbReference type="ARBA" id="ARBA00000085"/>
    </source>
</evidence>
<keyword evidence="3 6" id="KW-0597">Phosphoprotein</keyword>
<keyword evidence="7" id="KW-1133">Transmembrane helix</keyword>
<dbReference type="Gene3D" id="3.30.565.10">
    <property type="entry name" value="Histidine kinase-like ATPase, C-terminal domain"/>
    <property type="match status" value="1"/>
</dbReference>
<dbReference type="SMART" id="SM00448">
    <property type="entry name" value="REC"/>
    <property type="match status" value="1"/>
</dbReference>
<keyword evidence="4" id="KW-0808">Transferase</keyword>
<evidence type="ECO:0000256" key="6">
    <source>
        <dbReference type="PROSITE-ProRule" id="PRU00169"/>
    </source>
</evidence>
<dbReference type="Gene3D" id="2.10.70.100">
    <property type="match status" value="1"/>
</dbReference>
<dbReference type="SUPFAM" id="SSF47384">
    <property type="entry name" value="Homodimeric domain of signal transducing histidine kinase"/>
    <property type="match status" value="1"/>
</dbReference>
<comment type="caution">
    <text evidence="11">The sequence shown here is derived from an EMBL/GenBank/DDBJ whole genome shotgun (WGS) entry which is preliminary data.</text>
</comment>
<dbReference type="EMBL" id="JANUHA010000017">
    <property type="protein sequence ID" value="MCS0598727.1"/>
    <property type="molecule type" value="Genomic_DNA"/>
</dbReference>
<dbReference type="Pfam" id="PF02518">
    <property type="entry name" value="HATPase_c"/>
    <property type="match status" value="1"/>
</dbReference>
<keyword evidence="7" id="KW-0812">Transmembrane</keyword>
<dbReference type="InterPro" id="IPR035965">
    <property type="entry name" value="PAS-like_dom_sf"/>
</dbReference>
<evidence type="ECO:0000256" key="7">
    <source>
        <dbReference type="SAM" id="Phobius"/>
    </source>
</evidence>
<feature type="domain" description="Histidine kinase" evidence="8">
    <location>
        <begin position="576"/>
        <end position="794"/>
    </location>
</feature>
<evidence type="ECO:0000313" key="12">
    <source>
        <dbReference type="Proteomes" id="UP001206572"/>
    </source>
</evidence>
<evidence type="ECO:0000256" key="5">
    <source>
        <dbReference type="ARBA" id="ARBA00022777"/>
    </source>
</evidence>
<dbReference type="InterPro" id="IPR036097">
    <property type="entry name" value="HisK_dim/P_sf"/>
</dbReference>
<feature type="transmembrane region" description="Helical" evidence="7">
    <location>
        <begin position="97"/>
        <end position="117"/>
    </location>
</feature>